<dbReference type="AlphaFoldDB" id="A0AA51N9L5"/>
<sequence length="234" mass="26949">MENQPKSSLDLSAEKGNPKKNIKNWNDKRKDKSFLESYFTKAGNRFSFKPNREISDYLHIYLAMTDEGELNFYFIEENDDKQKKNDWLSKTAISPHKEPLPSNLLENSIDHAAKLPYEKVAKWVENWNDDKIRGEWIEAHFSSKSENNTIMLAFGIDSSDFVVGTKHECFLALKKVNSKYVADIVVYNTDNFKILNSQNTIDTADSSYEDLARPVPPFGGDYNDYGVLVELDIK</sequence>
<organism evidence="2 3">
    <name type="scientific">Marivirga salinarum</name>
    <dbReference type="NCBI Taxonomy" id="3059078"/>
    <lineage>
        <taxon>Bacteria</taxon>
        <taxon>Pseudomonadati</taxon>
        <taxon>Bacteroidota</taxon>
        <taxon>Cytophagia</taxon>
        <taxon>Cytophagales</taxon>
        <taxon>Marivirgaceae</taxon>
        <taxon>Marivirga</taxon>
    </lineage>
</organism>
<gene>
    <name evidence="2" type="ORF">QYS49_38160</name>
</gene>
<name>A0AA51N9L5_9BACT</name>
<dbReference type="Proteomes" id="UP001230496">
    <property type="component" value="Chromosome"/>
</dbReference>
<proteinExistence type="predicted"/>
<feature type="compositionally biased region" description="Polar residues" evidence="1">
    <location>
        <begin position="1"/>
        <end position="10"/>
    </location>
</feature>
<protein>
    <submittedName>
        <fullName evidence="2">Uncharacterized protein</fullName>
    </submittedName>
</protein>
<dbReference type="RefSeq" id="WP_308348490.1">
    <property type="nucleotide sequence ID" value="NZ_CP129971.1"/>
</dbReference>
<feature type="region of interest" description="Disordered" evidence="1">
    <location>
        <begin position="1"/>
        <end position="26"/>
    </location>
</feature>
<keyword evidence="3" id="KW-1185">Reference proteome</keyword>
<dbReference type="KEGG" id="msaa:QYS49_38160"/>
<evidence type="ECO:0000313" key="2">
    <source>
        <dbReference type="EMBL" id="WMN11376.1"/>
    </source>
</evidence>
<evidence type="ECO:0000313" key="3">
    <source>
        <dbReference type="Proteomes" id="UP001230496"/>
    </source>
</evidence>
<evidence type="ECO:0000256" key="1">
    <source>
        <dbReference type="SAM" id="MobiDB-lite"/>
    </source>
</evidence>
<reference evidence="2 3" key="1">
    <citation type="submission" date="2023-08" db="EMBL/GenBank/DDBJ databases">
        <title>Comparative genomics and taxonomic characterization of three novel marine species of genus Marivirga.</title>
        <authorList>
            <person name="Muhammad N."/>
            <person name="Kim S.-G."/>
        </authorList>
    </citation>
    <scope>NUCLEOTIDE SEQUENCE [LARGE SCALE GENOMIC DNA]</scope>
    <source>
        <strain evidence="2 3">BDSF4-3</strain>
    </source>
</reference>
<accession>A0AA51N9L5</accession>
<dbReference type="EMBL" id="CP129971">
    <property type="protein sequence ID" value="WMN11376.1"/>
    <property type="molecule type" value="Genomic_DNA"/>
</dbReference>